<feature type="domain" description="Heterokaryon incompatibility" evidence="1">
    <location>
        <begin position="65"/>
        <end position="226"/>
    </location>
</feature>
<dbReference type="PANTHER" id="PTHR24148:SF64">
    <property type="entry name" value="HETEROKARYON INCOMPATIBILITY DOMAIN-CONTAINING PROTEIN"/>
    <property type="match status" value="1"/>
</dbReference>
<protein>
    <recommendedName>
        <fullName evidence="1">Heterokaryon incompatibility domain-containing protein</fullName>
    </recommendedName>
</protein>
<name>A0A8E2DZV0_9PEZI</name>
<accession>A0A8E2DZV0</accession>
<evidence type="ECO:0000313" key="3">
    <source>
        <dbReference type="Proteomes" id="UP000250266"/>
    </source>
</evidence>
<organism evidence="2 3">
    <name type="scientific">Lepidopterella palustris CBS 459.81</name>
    <dbReference type="NCBI Taxonomy" id="1314670"/>
    <lineage>
        <taxon>Eukaryota</taxon>
        <taxon>Fungi</taxon>
        <taxon>Dikarya</taxon>
        <taxon>Ascomycota</taxon>
        <taxon>Pezizomycotina</taxon>
        <taxon>Dothideomycetes</taxon>
        <taxon>Pleosporomycetidae</taxon>
        <taxon>Mytilinidiales</taxon>
        <taxon>Argynnaceae</taxon>
        <taxon>Lepidopterella</taxon>
    </lineage>
</organism>
<gene>
    <name evidence="2" type="ORF">K432DRAFT_468520</name>
</gene>
<dbReference type="InterPro" id="IPR010730">
    <property type="entry name" value="HET"/>
</dbReference>
<dbReference type="EMBL" id="KV745423">
    <property type="protein sequence ID" value="OCK74742.1"/>
    <property type="molecule type" value="Genomic_DNA"/>
</dbReference>
<dbReference type="Proteomes" id="UP000250266">
    <property type="component" value="Unassembled WGS sequence"/>
</dbReference>
<keyword evidence="3" id="KW-1185">Reference proteome</keyword>
<dbReference type="PANTHER" id="PTHR24148">
    <property type="entry name" value="ANKYRIN REPEAT DOMAIN-CONTAINING PROTEIN 39 HOMOLOG-RELATED"/>
    <property type="match status" value="1"/>
</dbReference>
<evidence type="ECO:0000259" key="1">
    <source>
        <dbReference type="Pfam" id="PF06985"/>
    </source>
</evidence>
<dbReference type="OrthoDB" id="270167at2759"/>
<dbReference type="InterPro" id="IPR052895">
    <property type="entry name" value="HetReg/Transcr_Mod"/>
</dbReference>
<dbReference type="Pfam" id="PF06985">
    <property type="entry name" value="HET"/>
    <property type="match status" value="1"/>
</dbReference>
<sequence length="618" mass="71446">MWNDIDLAFRDVCAQSNKSVYLRILDIQRKGHSPAGKTLKRRCVEKRHDVDAAIELCYVQSEKGYIAVSCPWQLPPPDNIVTGKYHIERDRDMEQINHPQDAVLDRVTKFVQHDKELKAMPFWIDKLCIDQLEGSDEKEIAIQSMYLIYKHSTLSLGLLFVRIDSKEHIDRLYDLMSSDCVTERQNDQGKIEYCLKISREKAKEVLDVLNLIIKDMWWERAWIFQEAYLSGVRMRLLIRSSQSHLGEFTPFGNIPGELERFKRPGISEEEKSLCEDILNKAGKYSILLPRITAGRTLKAMTPIIFEDIRQRNILCTSDILAIAANCCDYSERLNTKKLQEEEESLSLAILTMCIQNGEILRHDSTAKRYFDGNIFEFLKHNTLDIEPPLEEKGLTFTKHCRFLMVALSQAGIETEGIIWKLGKKISILHFSWTPQEEIDSCHSPEASLNPLDYKALHSLVEWLRYKSKTYYETLAGLLDDFLKKTAPKGYAEDWTWRHVMHMMAIRVARAIQNGKQLQLGCVYCSEGHSPYTAIFVRDRTDWPGYECFAFTSWACERGITEGNILERSCSKYASLEVDYRSMVRPPIIVPQRWINGLCFFSNTNAKEVIVPWPKSIGV</sequence>
<proteinExistence type="predicted"/>
<evidence type="ECO:0000313" key="2">
    <source>
        <dbReference type="EMBL" id="OCK74742.1"/>
    </source>
</evidence>
<reference evidence="2 3" key="1">
    <citation type="journal article" date="2016" name="Nat. Commun.">
        <title>Ectomycorrhizal ecology is imprinted in the genome of the dominant symbiotic fungus Cenococcum geophilum.</title>
        <authorList>
            <consortium name="DOE Joint Genome Institute"/>
            <person name="Peter M."/>
            <person name="Kohler A."/>
            <person name="Ohm R.A."/>
            <person name="Kuo A."/>
            <person name="Krutzmann J."/>
            <person name="Morin E."/>
            <person name="Arend M."/>
            <person name="Barry K.W."/>
            <person name="Binder M."/>
            <person name="Choi C."/>
            <person name="Clum A."/>
            <person name="Copeland A."/>
            <person name="Grisel N."/>
            <person name="Haridas S."/>
            <person name="Kipfer T."/>
            <person name="LaButti K."/>
            <person name="Lindquist E."/>
            <person name="Lipzen A."/>
            <person name="Maire R."/>
            <person name="Meier B."/>
            <person name="Mihaltcheva S."/>
            <person name="Molinier V."/>
            <person name="Murat C."/>
            <person name="Poggeler S."/>
            <person name="Quandt C.A."/>
            <person name="Sperisen C."/>
            <person name="Tritt A."/>
            <person name="Tisserant E."/>
            <person name="Crous P.W."/>
            <person name="Henrissat B."/>
            <person name="Nehls U."/>
            <person name="Egli S."/>
            <person name="Spatafora J.W."/>
            <person name="Grigoriev I.V."/>
            <person name="Martin F.M."/>
        </authorList>
    </citation>
    <scope>NUCLEOTIDE SEQUENCE [LARGE SCALE GENOMIC DNA]</scope>
    <source>
        <strain evidence="2 3">CBS 459.81</strain>
    </source>
</reference>
<dbReference type="AlphaFoldDB" id="A0A8E2DZV0"/>